<sequence length="479" mass="52267">MMQSKAIYAEPEVAEMIQDFEQRSGAFAIREGGVSLWRLMRFEASVQLQNLELRRAAIPRSQLMRSLPRAAWQFAFAKRGLRYIGKTSNSGLRDKRNGTYRDIYFDDLVDAVPGGAMFSSLDTAGFEEASRNAHRQPVFDDTAVVISSAVLGRLLGRRPPSPASAQLAGLIADGLGLSEFTPARVQQKYDVFRWRAAIYKKVLRRFGVGIVLAANTGLHSLIAAARSVGIPYVEIQHGDFGEHHPESLPTSALKTGLEGLLLPDRLAVFGERDLDRLSGTALGQLGRLRAVGAPAIANGRALRESNFRADPALPVITFTSQGFALDQVDRFITDFLAISHEPFRLIIRLHPGYEGDGANYRSIAETDPRLIVMPGDAAPATHEVIALSDLHLSISSTCHYDALGIGTPTRVLGLPGHASMAELVDTGMAKRIDTPEQLALVVKQRDWGSVTAGQSSYFFKPGYIDNMVELLAELDVGTQ</sequence>
<reference evidence="1 2" key="1">
    <citation type="submission" date="2021-01" db="EMBL/GenBank/DDBJ databases">
        <title>Genome seq and assembly of Devosia sp. G19.</title>
        <authorList>
            <person name="Chhetri G."/>
        </authorList>
    </citation>
    <scope>NUCLEOTIDE SEQUENCE [LARGE SCALE GENOMIC DNA]</scope>
    <source>
        <strain evidence="1 2">G19</strain>
    </source>
</reference>
<keyword evidence="2" id="KW-1185">Reference proteome</keyword>
<accession>A0ABX7BTP1</accession>
<name>A0ABX7BTP1_9HYPH</name>
<dbReference type="RefSeq" id="WP_201654733.1">
    <property type="nucleotide sequence ID" value="NZ_CP068047.1"/>
</dbReference>
<protein>
    <recommendedName>
        <fullName evidence="3">Capsule biosynthesis protein</fullName>
    </recommendedName>
</protein>
<proteinExistence type="predicted"/>
<evidence type="ECO:0000313" key="2">
    <source>
        <dbReference type="Proteomes" id="UP000595460"/>
    </source>
</evidence>
<evidence type="ECO:0000313" key="1">
    <source>
        <dbReference type="EMBL" id="QQR35329.1"/>
    </source>
</evidence>
<evidence type="ECO:0008006" key="3">
    <source>
        <dbReference type="Google" id="ProtNLM"/>
    </source>
</evidence>
<gene>
    <name evidence="1" type="ORF">JI749_13320</name>
</gene>
<dbReference type="Proteomes" id="UP000595460">
    <property type="component" value="Chromosome"/>
</dbReference>
<organism evidence="1 2">
    <name type="scientific">Devosia oryziradicis</name>
    <dbReference type="NCBI Taxonomy" id="2801335"/>
    <lineage>
        <taxon>Bacteria</taxon>
        <taxon>Pseudomonadati</taxon>
        <taxon>Pseudomonadota</taxon>
        <taxon>Alphaproteobacteria</taxon>
        <taxon>Hyphomicrobiales</taxon>
        <taxon>Devosiaceae</taxon>
        <taxon>Devosia</taxon>
    </lineage>
</organism>
<dbReference type="EMBL" id="CP068047">
    <property type="protein sequence ID" value="QQR35329.1"/>
    <property type="molecule type" value="Genomic_DNA"/>
</dbReference>